<dbReference type="OMA" id="IQQMFQF"/>
<comment type="similarity">
    <text evidence="2">Belongs to the dermatopontin family.</text>
</comment>
<reference evidence="6" key="1">
    <citation type="submission" date="2013-10" db="EMBL/GenBank/DDBJ databases">
        <title>Genome sequencing of Onchocerca volvulus.</title>
        <authorList>
            <person name="Cotton J."/>
            <person name="Tsai J."/>
            <person name="Stanley E."/>
            <person name="Tracey A."/>
            <person name="Holroyd N."/>
            <person name="Lustigman S."/>
            <person name="Berriman M."/>
        </authorList>
    </citation>
    <scope>NUCLEOTIDE SEQUENCE</scope>
</reference>
<dbReference type="AlphaFoldDB" id="A0A8R1TQA7"/>
<dbReference type="GO" id="GO:0005576">
    <property type="term" value="C:extracellular region"/>
    <property type="evidence" value="ECO:0007669"/>
    <property type="project" value="UniProtKB-SubCell"/>
</dbReference>
<accession>A0A8R1TQA7</accession>
<dbReference type="EnsemblMetazoa" id="OVOC2866.1">
    <property type="protein sequence ID" value="OVOC2866.1"/>
    <property type="gene ID" value="WBGene00239675"/>
</dbReference>
<keyword evidence="6" id="KW-1185">Reference proteome</keyword>
<keyword evidence="3" id="KW-0964">Secreted</keyword>
<evidence type="ECO:0000256" key="2">
    <source>
        <dbReference type="ARBA" id="ARBA00008712"/>
    </source>
</evidence>
<dbReference type="Pfam" id="PF14704">
    <property type="entry name" value="DERM"/>
    <property type="match status" value="1"/>
</dbReference>
<evidence type="ECO:0000256" key="1">
    <source>
        <dbReference type="ARBA" id="ARBA00004613"/>
    </source>
</evidence>
<reference evidence="5" key="2">
    <citation type="submission" date="2022-06" db="UniProtKB">
        <authorList>
            <consortium name="EnsemblMetazoa"/>
        </authorList>
    </citation>
    <scope>IDENTIFICATION</scope>
</reference>
<dbReference type="InterPro" id="IPR026645">
    <property type="entry name" value="Dermatopontin"/>
</dbReference>
<evidence type="ECO:0000256" key="3">
    <source>
        <dbReference type="ARBA" id="ARBA00022525"/>
    </source>
</evidence>
<evidence type="ECO:0000313" key="6">
    <source>
        <dbReference type="Proteomes" id="UP000024404"/>
    </source>
</evidence>
<evidence type="ECO:0000256" key="4">
    <source>
        <dbReference type="ARBA" id="ARBA00023157"/>
    </source>
</evidence>
<comment type="subcellular location">
    <subcellularLocation>
        <location evidence="1">Secreted</location>
    </subcellularLocation>
</comment>
<proteinExistence type="inferred from homology"/>
<protein>
    <submittedName>
        <fullName evidence="5">Uncharacterized protein</fullName>
    </submittedName>
</protein>
<sequence>MIGQCHPVPNIALSYRENDNLQQSVTTFQQFSHYCHPIISIITLERTSFAGKISILCPISLSIYLRIRKYCSYCCCYYYCHCCASLDQELIFSILQLKLLSLLEININFDAMKCARLGDFLKEIIWQTAAYIGLLFETVYPVTSYVSTTFQCPEGFYLSTFNTAFIGKDRYYKFACSAFDNIHEMTETCRISDSASSQLDDIYLSCGSDQYTVGVRIIEDSSETFSAWQLLCCSGKSVKIRIHDCIDTKFLNEHRRSSTFFTGTQIIRKWQAVVDDNDLRWWLQLCPVDIIDNNGIKNNKSSRARRQIPRQWTRNRFDSIKDDPIFMKEDRLDDTRSRSSSSMNRAEIIPKTPLQFGNEQKTQLVANRNTKTTFVTEMELPQSSKLKSSTNTIESTTFSTVKEDVAIDYYDLYDENFDKSNHESRQGILGGVSDFLQNIQDGLSIAQAALPSHKKQIYEITTTTTTEEPAFLLSRDEDSLTIGMKHDTESGITNARLKLQRFGPKPYRPDASQTVSTSFKLGSPGAIQQMFQFFGLCRNHEL</sequence>
<evidence type="ECO:0000313" key="5">
    <source>
        <dbReference type="EnsemblMetazoa" id="OVOC2866.1"/>
    </source>
</evidence>
<dbReference type="EMBL" id="CMVM020000076">
    <property type="status" value="NOT_ANNOTATED_CDS"/>
    <property type="molecule type" value="Genomic_DNA"/>
</dbReference>
<keyword evidence="4" id="KW-1015">Disulfide bond</keyword>
<organism evidence="5 6">
    <name type="scientific">Onchocerca volvulus</name>
    <dbReference type="NCBI Taxonomy" id="6282"/>
    <lineage>
        <taxon>Eukaryota</taxon>
        <taxon>Metazoa</taxon>
        <taxon>Ecdysozoa</taxon>
        <taxon>Nematoda</taxon>
        <taxon>Chromadorea</taxon>
        <taxon>Rhabditida</taxon>
        <taxon>Spirurina</taxon>
        <taxon>Spiruromorpha</taxon>
        <taxon>Filarioidea</taxon>
        <taxon>Onchocercidae</taxon>
        <taxon>Onchocerca</taxon>
    </lineage>
</organism>
<name>A0A8R1TQA7_ONCVO</name>
<dbReference type="Proteomes" id="UP000024404">
    <property type="component" value="Unassembled WGS sequence"/>
</dbReference>